<sequence length="89" mass="10425">MAKKSKMAKLEKQKALVLKYAEKRKYLKEIGDYQGLSKLPRNSSAVRLHNRDELDGRPRGYMRKFKMSRINFRNLTLKGEIPGVKKASW</sequence>
<dbReference type="Gene3D" id="4.10.830.10">
    <property type="entry name" value="30s Ribosomal Protein S14, Chain N"/>
    <property type="match status" value="1"/>
</dbReference>
<name>A0A9X2FKW7_9LACO</name>
<proteinExistence type="inferred from homology"/>
<dbReference type="InterPro" id="IPR023036">
    <property type="entry name" value="Ribosomal_uS14_bac/plastid"/>
</dbReference>
<comment type="caution">
    <text evidence="7">The sequence shown here is derived from an EMBL/GenBank/DDBJ whole genome shotgun (WGS) entry which is preliminary data.</text>
</comment>
<keyword evidence="2 6" id="KW-0699">rRNA-binding</keyword>
<evidence type="ECO:0000256" key="3">
    <source>
        <dbReference type="ARBA" id="ARBA00022980"/>
    </source>
</evidence>
<keyword evidence="3 6" id="KW-0689">Ribosomal protein</keyword>
<reference evidence="7 8" key="1">
    <citation type="journal article" date="2023" name="Int. J. Syst. Evol. Microbiol.">
        <title>Ligilactobacillus ubinensis sp. nov., a novel species isolated from the wild ferment of a durian fruit (Durio zibethinus).</title>
        <authorList>
            <person name="Heng Y.C."/>
            <person name="Menon N."/>
            <person name="Chen B."/>
            <person name="Loo B.Z.L."/>
            <person name="Wong G.W.J."/>
            <person name="Lim A.C.H."/>
            <person name="Silvaraju S."/>
            <person name="Kittelmann S."/>
        </authorList>
    </citation>
    <scope>NUCLEOTIDE SEQUENCE [LARGE SCALE GENOMIC DNA]</scope>
    <source>
        <strain evidence="7 8">WILCCON 0076</strain>
    </source>
</reference>
<dbReference type="Proteomes" id="UP001139006">
    <property type="component" value="Unassembled WGS sequence"/>
</dbReference>
<evidence type="ECO:0000313" key="7">
    <source>
        <dbReference type="EMBL" id="MCP0887572.1"/>
    </source>
</evidence>
<comment type="similarity">
    <text evidence="1 6">Belongs to the universal ribosomal protein uS14 family.</text>
</comment>
<dbReference type="GO" id="GO:0005737">
    <property type="term" value="C:cytoplasm"/>
    <property type="evidence" value="ECO:0007669"/>
    <property type="project" value="UniProtKB-ARBA"/>
</dbReference>
<keyword evidence="6" id="KW-0694">RNA-binding</keyword>
<dbReference type="RefSeq" id="WP_253361569.1">
    <property type="nucleotide sequence ID" value="NZ_JAIULA010000020.1"/>
</dbReference>
<evidence type="ECO:0000256" key="5">
    <source>
        <dbReference type="ARBA" id="ARBA00035167"/>
    </source>
</evidence>
<protein>
    <recommendedName>
        <fullName evidence="5 6">Small ribosomal subunit protein uS14</fullName>
    </recommendedName>
</protein>
<dbReference type="InterPro" id="IPR001209">
    <property type="entry name" value="Ribosomal_uS14"/>
</dbReference>
<dbReference type="GO" id="GO:0003735">
    <property type="term" value="F:structural constituent of ribosome"/>
    <property type="evidence" value="ECO:0007669"/>
    <property type="project" value="InterPro"/>
</dbReference>
<evidence type="ECO:0000256" key="1">
    <source>
        <dbReference type="ARBA" id="ARBA00009083"/>
    </source>
</evidence>
<keyword evidence="8" id="KW-1185">Reference proteome</keyword>
<evidence type="ECO:0000256" key="4">
    <source>
        <dbReference type="ARBA" id="ARBA00023274"/>
    </source>
</evidence>
<dbReference type="GO" id="GO:0006412">
    <property type="term" value="P:translation"/>
    <property type="evidence" value="ECO:0007669"/>
    <property type="project" value="UniProtKB-UniRule"/>
</dbReference>
<keyword evidence="4 6" id="KW-0687">Ribonucleoprotein</keyword>
<evidence type="ECO:0000313" key="8">
    <source>
        <dbReference type="Proteomes" id="UP001139006"/>
    </source>
</evidence>
<accession>A0A9X2FKW7</accession>
<dbReference type="GO" id="GO:0019843">
    <property type="term" value="F:rRNA binding"/>
    <property type="evidence" value="ECO:0007669"/>
    <property type="project" value="UniProtKB-UniRule"/>
</dbReference>
<evidence type="ECO:0000256" key="6">
    <source>
        <dbReference type="HAMAP-Rule" id="MF_00537"/>
    </source>
</evidence>
<dbReference type="NCBIfam" id="NF006477">
    <property type="entry name" value="PRK08881.1"/>
    <property type="match status" value="1"/>
</dbReference>
<dbReference type="GO" id="GO:0015935">
    <property type="term" value="C:small ribosomal subunit"/>
    <property type="evidence" value="ECO:0007669"/>
    <property type="project" value="TreeGrafter"/>
</dbReference>
<dbReference type="AlphaFoldDB" id="A0A9X2FKW7"/>
<dbReference type="InterPro" id="IPR043140">
    <property type="entry name" value="Ribosomal_uS14_sf"/>
</dbReference>
<gene>
    <name evidence="6 7" type="primary">rpsN</name>
    <name evidence="7" type="ORF">LB941_09535</name>
</gene>
<comment type="subunit">
    <text evidence="6">Part of the 30S ribosomal subunit. Contacts proteins S3 and S10.</text>
</comment>
<dbReference type="EMBL" id="JAIULA010000020">
    <property type="protein sequence ID" value="MCP0887572.1"/>
    <property type="molecule type" value="Genomic_DNA"/>
</dbReference>
<dbReference type="PANTHER" id="PTHR19836">
    <property type="entry name" value="30S RIBOSOMAL PROTEIN S14"/>
    <property type="match status" value="1"/>
</dbReference>
<organism evidence="7 8">
    <name type="scientific">Ligilactobacillus ubinensis</name>
    <dbReference type="NCBI Taxonomy" id="2876789"/>
    <lineage>
        <taxon>Bacteria</taxon>
        <taxon>Bacillati</taxon>
        <taxon>Bacillota</taxon>
        <taxon>Bacilli</taxon>
        <taxon>Lactobacillales</taxon>
        <taxon>Lactobacillaceae</taxon>
        <taxon>Ligilactobacillus</taxon>
    </lineage>
</organism>
<comment type="function">
    <text evidence="6">Binds 16S rRNA, required for the assembly of 30S particles and may also be responsible for determining the conformation of the 16S rRNA at the A site.</text>
</comment>
<evidence type="ECO:0000256" key="2">
    <source>
        <dbReference type="ARBA" id="ARBA00022730"/>
    </source>
</evidence>
<dbReference type="SUPFAM" id="SSF57716">
    <property type="entry name" value="Glucocorticoid receptor-like (DNA-binding domain)"/>
    <property type="match status" value="1"/>
</dbReference>
<dbReference type="Pfam" id="PF00253">
    <property type="entry name" value="Ribosomal_S14"/>
    <property type="match status" value="1"/>
</dbReference>
<dbReference type="HAMAP" id="MF_00537">
    <property type="entry name" value="Ribosomal_uS14_1"/>
    <property type="match status" value="1"/>
</dbReference>
<dbReference type="PANTHER" id="PTHR19836:SF19">
    <property type="entry name" value="SMALL RIBOSOMAL SUBUNIT PROTEIN US14M"/>
    <property type="match status" value="1"/>
</dbReference>